<dbReference type="RefSeq" id="WP_125082138.1">
    <property type="nucleotide sequence ID" value="NZ_CP034248.1"/>
</dbReference>
<dbReference type="Pfam" id="PF13490">
    <property type="entry name" value="zf-HC2"/>
    <property type="match status" value="1"/>
</dbReference>
<gene>
    <name evidence="5" type="ORF">EIM92_07550</name>
</gene>
<dbReference type="InterPro" id="IPR027383">
    <property type="entry name" value="Znf_put"/>
</dbReference>
<dbReference type="Gene3D" id="1.10.10.1320">
    <property type="entry name" value="Anti-sigma factor, zinc-finger domain"/>
    <property type="match status" value="1"/>
</dbReference>
<feature type="domain" description="Putative zinc-finger" evidence="4">
    <location>
        <begin position="3"/>
        <end position="37"/>
    </location>
</feature>
<keyword evidence="3" id="KW-0812">Transmembrane</keyword>
<keyword evidence="3" id="KW-1133">Transmembrane helix</keyword>
<keyword evidence="3" id="KW-0472">Membrane</keyword>
<sequence length="205" mass="23153">MDCKQATSLMHEYLDDELFGEEVLSLKSHLQECPSCQMHFKELEQTEMMLFATFKQSSFSASDELVDRIMSTIPSQHKQRAWLQWVKRHPALTAAAMFLLVMLFSALSLWNSDDQLVVKGKDLDQVVINGRTVTVPSGSKVAGNLTVENGTAEIYGEVEGNLTVIDGSYYQASTAKILGEIKSIDQALDWIWYRITNTFTEVAYR</sequence>
<dbReference type="OrthoDB" id="9782842at2"/>
<dbReference type="InterPro" id="IPR041916">
    <property type="entry name" value="Anti_sigma_zinc_sf"/>
</dbReference>
<dbReference type="KEGG" id="plen:EIM92_07550"/>
<name>A0A3S8RSV4_9BACL</name>
<comment type="similarity">
    <text evidence="1">Belongs to the zinc-associated anti-sigma factor (ZAS) superfamily. Anti-sigma-W factor family.</text>
</comment>
<evidence type="ECO:0000256" key="3">
    <source>
        <dbReference type="SAM" id="Phobius"/>
    </source>
</evidence>
<evidence type="ECO:0000256" key="1">
    <source>
        <dbReference type="ARBA" id="ARBA00024353"/>
    </source>
</evidence>
<feature type="transmembrane region" description="Helical" evidence="3">
    <location>
        <begin position="90"/>
        <end position="110"/>
    </location>
</feature>
<keyword evidence="6" id="KW-1185">Reference proteome</keyword>
<reference evidence="5 6" key="1">
    <citation type="submission" date="2018-11" db="EMBL/GenBank/DDBJ databases">
        <title>Genome sequencing of Paenibacillus lentus DSM25539(T).</title>
        <authorList>
            <person name="Kook J.-K."/>
            <person name="Park S.-N."/>
            <person name="Lim Y.K."/>
        </authorList>
    </citation>
    <scope>NUCLEOTIDE SEQUENCE [LARGE SCALE GENOMIC DNA]</scope>
    <source>
        <strain evidence="5 6">DSM 25539</strain>
    </source>
</reference>
<evidence type="ECO:0000313" key="5">
    <source>
        <dbReference type="EMBL" id="AZK46066.1"/>
    </source>
</evidence>
<dbReference type="Proteomes" id="UP000273145">
    <property type="component" value="Chromosome"/>
</dbReference>
<dbReference type="AlphaFoldDB" id="A0A3S8RSV4"/>
<evidence type="ECO:0000256" key="2">
    <source>
        <dbReference type="ARBA" id="ARBA00024438"/>
    </source>
</evidence>
<proteinExistence type="inferred from homology"/>
<evidence type="ECO:0000313" key="6">
    <source>
        <dbReference type="Proteomes" id="UP000273145"/>
    </source>
</evidence>
<dbReference type="EMBL" id="CP034248">
    <property type="protein sequence ID" value="AZK46066.1"/>
    <property type="molecule type" value="Genomic_DNA"/>
</dbReference>
<accession>A0A3S8RSV4</accession>
<protein>
    <recommendedName>
        <fullName evidence="2">Anti-sigma-W factor RsiW</fullName>
    </recommendedName>
</protein>
<evidence type="ECO:0000259" key="4">
    <source>
        <dbReference type="Pfam" id="PF13490"/>
    </source>
</evidence>
<organism evidence="5 6">
    <name type="scientific">Paenibacillus lentus</name>
    <dbReference type="NCBI Taxonomy" id="1338368"/>
    <lineage>
        <taxon>Bacteria</taxon>
        <taxon>Bacillati</taxon>
        <taxon>Bacillota</taxon>
        <taxon>Bacilli</taxon>
        <taxon>Bacillales</taxon>
        <taxon>Paenibacillaceae</taxon>
        <taxon>Paenibacillus</taxon>
    </lineage>
</organism>